<gene>
    <name evidence="1" type="ORF">MELIAE_LOCUS10361</name>
</gene>
<dbReference type="OrthoDB" id="6780497at2759"/>
<evidence type="ECO:0000313" key="1">
    <source>
        <dbReference type="EMBL" id="CAH0560632.1"/>
    </source>
</evidence>
<evidence type="ECO:0000313" key="2">
    <source>
        <dbReference type="Proteomes" id="UP001154078"/>
    </source>
</evidence>
<dbReference type="Proteomes" id="UP001154078">
    <property type="component" value="Chromosome 7"/>
</dbReference>
<keyword evidence="2" id="KW-1185">Reference proteome</keyword>
<reference evidence="1" key="1">
    <citation type="submission" date="2021-12" db="EMBL/GenBank/DDBJ databases">
        <authorList>
            <person name="King R."/>
        </authorList>
    </citation>
    <scope>NUCLEOTIDE SEQUENCE</scope>
</reference>
<dbReference type="EMBL" id="OV121138">
    <property type="protein sequence ID" value="CAH0560632.1"/>
    <property type="molecule type" value="Genomic_DNA"/>
</dbReference>
<name>A0A9P0BCP0_BRAAE</name>
<sequence>MEKNIGITSAIEVTVQDLVVLLLNVV</sequence>
<organism evidence="1 2">
    <name type="scientific">Brassicogethes aeneus</name>
    <name type="common">Rape pollen beetle</name>
    <name type="synonym">Meligethes aeneus</name>
    <dbReference type="NCBI Taxonomy" id="1431903"/>
    <lineage>
        <taxon>Eukaryota</taxon>
        <taxon>Metazoa</taxon>
        <taxon>Ecdysozoa</taxon>
        <taxon>Arthropoda</taxon>
        <taxon>Hexapoda</taxon>
        <taxon>Insecta</taxon>
        <taxon>Pterygota</taxon>
        <taxon>Neoptera</taxon>
        <taxon>Endopterygota</taxon>
        <taxon>Coleoptera</taxon>
        <taxon>Polyphaga</taxon>
        <taxon>Cucujiformia</taxon>
        <taxon>Nitidulidae</taxon>
        <taxon>Meligethinae</taxon>
        <taxon>Brassicogethes</taxon>
    </lineage>
</organism>
<protein>
    <submittedName>
        <fullName evidence="1">Uncharacterized protein</fullName>
    </submittedName>
</protein>
<proteinExistence type="predicted"/>
<accession>A0A9P0BCP0</accession>
<dbReference type="AlphaFoldDB" id="A0A9P0BCP0"/>